<evidence type="ECO:0000256" key="1">
    <source>
        <dbReference type="ARBA" id="ARBA00006174"/>
    </source>
</evidence>
<dbReference type="Gene3D" id="1.10.4100.10">
    <property type="entry name" value="2-methylcitrate dehydratase PrpD"/>
    <property type="match status" value="1"/>
</dbReference>
<dbReference type="GO" id="GO:0016829">
    <property type="term" value="F:lyase activity"/>
    <property type="evidence" value="ECO:0007669"/>
    <property type="project" value="InterPro"/>
</dbReference>
<dbReference type="EMBL" id="CP006644">
    <property type="protein sequence ID" value="AHE52358.1"/>
    <property type="molecule type" value="Genomic_DNA"/>
</dbReference>
<comment type="similarity">
    <text evidence="1">Belongs to the PrpD family.</text>
</comment>
<protein>
    <recommendedName>
        <fullName evidence="6">MmgE/PrpD family protein</fullName>
    </recommendedName>
</protein>
<dbReference type="InterPro" id="IPR045337">
    <property type="entry name" value="MmgE_PrpD_C"/>
</dbReference>
<evidence type="ECO:0000259" key="2">
    <source>
        <dbReference type="Pfam" id="PF03972"/>
    </source>
</evidence>
<dbReference type="PATRIC" id="fig|1123269.5.peg.581"/>
<evidence type="ECO:0000259" key="3">
    <source>
        <dbReference type="Pfam" id="PF19305"/>
    </source>
</evidence>
<accession>W0A7P4</accession>
<dbReference type="Pfam" id="PF03972">
    <property type="entry name" value="MmgE_PrpD_N"/>
    <property type="match status" value="1"/>
</dbReference>
<name>W0A7P4_9SPHN</name>
<feature type="domain" description="MmgE/PrpD C-terminal" evidence="3">
    <location>
        <begin position="272"/>
        <end position="427"/>
    </location>
</feature>
<proteinExistence type="inferred from homology"/>
<feature type="domain" description="MmgE/PrpD N-terminal" evidence="2">
    <location>
        <begin position="11"/>
        <end position="250"/>
    </location>
</feature>
<evidence type="ECO:0000313" key="4">
    <source>
        <dbReference type="EMBL" id="AHE52358.1"/>
    </source>
</evidence>
<evidence type="ECO:0000313" key="5">
    <source>
        <dbReference type="Proteomes" id="UP000018851"/>
    </source>
</evidence>
<dbReference type="AlphaFoldDB" id="W0A7P4"/>
<reference evidence="4 5" key="1">
    <citation type="submission" date="2013-07" db="EMBL/GenBank/DDBJ databases">
        <title>Completed genome of Sphingomonas sanxanigenens NX02.</title>
        <authorList>
            <person name="Ma T."/>
            <person name="Huang H."/>
            <person name="Wu M."/>
            <person name="Li X."/>
            <person name="Li G."/>
        </authorList>
    </citation>
    <scope>NUCLEOTIDE SEQUENCE [LARGE SCALE GENOMIC DNA]</scope>
    <source>
        <strain evidence="4 5">NX02</strain>
    </source>
</reference>
<gene>
    <name evidence="4" type="ORF">NX02_03005</name>
</gene>
<dbReference type="Gene3D" id="3.30.1330.120">
    <property type="entry name" value="2-methylcitrate dehydratase PrpD"/>
    <property type="match status" value="1"/>
</dbReference>
<dbReference type="InterPro" id="IPR042188">
    <property type="entry name" value="MmgE/PrpD_sf_2"/>
</dbReference>
<dbReference type="InterPro" id="IPR005656">
    <property type="entry name" value="MmgE_PrpD"/>
</dbReference>
<dbReference type="OrthoDB" id="5415580at2"/>
<dbReference type="eggNOG" id="COG2079">
    <property type="taxonomic scope" value="Bacteria"/>
</dbReference>
<dbReference type="Proteomes" id="UP000018851">
    <property type="component" value="Chromosome"/>
</dbReference>
<dbReference type="HOGENOM" id="CLU_026574_1_1_5"/>
<dbReference type="InterPro" id="IPR036148">
    <property type="entry name" value="MmgE/PrpD_sf"/>
</dbReference>
<dbReference type="RefSeq" id="WP_025290675.1">
    <property type="nucleotide sequence ID" value="NZ_CP006644.1"/>
</dbReference>
<evidence type="ECO:0008006" key="6">
    <source>
        <dbReference type="Google" id="ProtNLM"/>
    </source>
</evidence>
<sequence>MFCDETISGTLSAHLAAIDTASLPAATLHATRRALLDALGVMLAASGLAEDARPYRRHAEQGAGPARLLGGSGRTSPSLAALANGALAHALDFGDTFDAGPAHPNAALVPALLALADADRGIDGGRFLAAMAGASDLACRLAVAAPCPYEARGWYPPPLVNLIATAAGCAKLLGLGADGIRHAMGLALMQGAFPGEIKYDSTSPLRGVREGFVARAAVEAALLAAGGARAFADPLGGKAGFFAVYAGGAPTAALTDGLGERFLGDLVSFKPWPACRGTHAYIEAALALRPSLDLARITRIEAETGPIQEMLIRPQPAKAQPASAIDARFSIPFTVATAVRDGAVTLDSFTADRLADPGLHRIGASVIERRNPEWGRAEAASGSLTILLDDGSRLFHRVMQAAGHPDWPLSDSALVAKFIGCAGHAAAPVMPAQATAIAAQILDAPLLRAAAAWLD</sequence>
<dbReference type="STRING" id="1123269.NX02_03005"/>
<dbReference type="PANTHER" id="PTHR16943:SF8">
    <property type="entry name" value="2-METHYLCITRATE DEHYDRATASE"/>
    <property type="match status" value="1"/>
</dbReference>
<dbReference type="PANTHER" id="PTHR16943">
    <property type="entry name" value="2-METHYLCITRATE DEHYDRATASE-RELATED"/>
    <property type="match status" value="1"/>
</dbReference>
<keyword evidence="5" id="KW-1185">Reference proteome</keyword>
<dbReference type="InterPro" id="IPR042183">
    <property type="entry name" value="MmgE/PrpD_sf_1"/>
</dbReference>
<dbReference type="KEGG" id="ssan:NX02_03005"/>
<dbReference type="InterPro" id="IPR045336">
    <property type="entry name" value="MmgE_PrpD_N"/>
</dbReference>
<organism evidence="4 5">
    <name type="scientific">Sphingomonas sanxanigenens DSM 19645 = NX02</name>
    <dbReference type="NCBI Taxonomy" id="1123269"/>
    <lineage>
        <taxon>Bacteria</taxon>
        <taxon>Pseudomonadati</taxon>
        <taxon>Pseudomonadota</taxon>
        <taxon>Alphaproteobacteria</taxon>
        <taxon>Sphingomonadales</taxon>
        <taxon>Sphingomonadaceae</taxon>
        <taxon>Sphingomonas</taxon>
    </lineage>
</organism>
<dbReference type="SUPFAM" id="SSF103378">
    <property type="entry name" value="2-methylcitrate dehydratase PrpD"/>
    <property type="match status" value="1"/>
</dbReference>
<dbReference type="Pfam" id="PF19305">
    <property type="entry name" value="MmgE_PrpD_C"/>
    <property type="match status" value="1"/>
</dbReference>